<keyword evidence="8 9" id="KW-0472">Membrane</keyword>
<sequence length="510" mass="56454">MAPNGYRKISSTNDSAEKVGFVSFLFLQWMNDVMKTGSKRTLEEEDFVPLSNENTSQSATELLNKKWKEEIANSIEKKKRPKLWKSVLKMISLREAVFVVCCDVLYAIGSLLSPLLIGYLIFISPPPMTLPKKLVCCDVLFAIGSLLSPLLIGHLIFMLMSPETHQNNILHGCVLATAMAVTTLVGTLGVQHTCYAAEIMGIRLSNAVKGLVYRKILLLSKSSLSKFSAGRVIDLLSNDIQRMETAPRWILPLNSAIFLIVPATFIIAYLIGWQAPTGKIFFCLFLPYYAEMSSVNAALCLRSAAESDRRISLTNQVVSGIRAIKARAWEDEFREKIKHTRKREISIIRKKSAILSGLAALEYTSIPILLSVITLLLTGQPLTPVNVSDEDPLTGQWINTYKPGTLSVLHLTYKEMVRKDEFILQDVDFVAVSGSLTVVTGPVGSGKSTLLSAIAGEMSDVSGTISRQGTFVYVPQIAWVFSGTLRENILFGESLAHYKVPSKEKRRRLA</sequence>
<feature type="domain" description="ABC transmembrane type-1" evidence="10">
    <location>
        <begin position="139"/>
        <end position="361"/>
    </location>
</feature>
<feature type="transmembrane region" description="Helical" evidence="9">
    <location>
        <begin position="169"/>
        <end position="190"/>
    </location>
</feature>
<dbReference type="Pfam" id="PF00664">
    <property type="entry name" value="ABC_membrane"/>
    <property type="match status" value="1"/>
</dbReference>
<dbReference type="GO" id="GO:0016020">
    <property type="term" value="C:membrane"/>
    <property type="evidence" value="ECO:0007669"/>
    <property type="project" value="UniProtKB-SubCell"/>
</dbReference>
<evidence type="ECO:0000259" key="10">
    <source>
        <dbReference type="PROSITE" id="PS50929"/>
    </source>
</evidence>
<keyword evidence="6" id="KW-0067">ATP-binding</keyword>
<dbReference type="SUPFAM" id="SSF90123">
    <property type="entry name" value="ABC transporter transmembrane region"/>
    <property type="match status" value="1"/>
</dbReference>
<evidence type="ECO:0000313" key="11">
    <source>
        <dbReference type="EMBL" id="RMX60383.1"/>
    </source>
</evidence>
<accession>A0A3M6V350</accession>
<keyword evidence="7 9" id="KW-1133">Transmembrane helix</keyword>
<evidence type="ECO:0000256" key="3">
    <source>
        <dbReference type="ARBA" id="ARBA00022448"/>
    </source>
</evidence>
<evidence type="ECO:0000256" key="7">
    <source>
        <dbReference type="ARBA" id="ARBA00022989"/>
    </source>
</evidence>
<dbReference type="PROSITE" id="PS50929">
    <property type="entry name" value="ABC_TM1F"/>
    <property type="match status" value="1"/>
</dbReference>
<comment type="subcellular location">
    <subcellularLocation>
        <location evidence="1">Membrane</location>
        <topology evidence="1">Multi-pass membrane protein</topology>
    </subcellularLocation>
</comment>
<feature type="transmembrane region" description="Helical" evidence="9">
    <location>
        <begin position="353"/>
        <end position="377"/>
    </location>
</feature>
<dbReference type="InterPro" id="IPR027417">
    <property type="entry name" value="P-loop_NTPase"/>
</dbReference>
<dbReference type="OrthoDB" id="4865934at2759"/>
<comment type="similarity">
    <text evidence="2">Belongs to the ABC transporter superfamily. ABCC family. Conjugate transporter (TC 3.A.1.208) subfamily.</text>
</comment>
<dbReference type="SUPFAM" id="SSF52540">
    <property type="entry name" value="P-loop containing nucleoside triphosphate hydrolases"/>
    <property type="match status" value="1"/>
</dbReference>
<dbReference type="Proteomes" id="UP000275408">
    <property type="component" value="Unassembled WGS sequence"/>
</dbReference>
<dbReference type="EMBL" id="RCHS01000159">
    <property type="protein sequence ID" value="RMX60383.1"/>
    <property type="molecule type" value="Genomic_DNA"/>
</dbReference>
<feature type="transmembrane region" description="Helical" evidence="9">
    <location>
        <begin position="134"/>
        <end position="157"/>
    </location>
</feature>
<name>A0A3M6V350_POCDA</name>
<feature type="transmembrane region" description="Helical" evidence="9">
    <location>
        <begin position="249"/>
        <end position="273"/>
    </location>
</feature>
<dbReference type="InterPro" id="IPR011527">
    <property type="entry name" value="ABC1_TM_dom"/>
</dbReference>
<dbReference type="Gene3D" id="3.40.50.300">
    <property type="entry name" value="P-loop containing nucleotide triphosphate hydrolases"/>
    <property type="match status" value="1"/>
</dbReference>
<dbReference type="PANTHER" id="PTHR24223">
    <property type="entry name" value="ATP-BINDING CASSETTE SUB-FAMILY C"/>
    <property type="match status" value="1"/>
</dbReference>
<comment type="caution">
    <text evidence="11">The sequence shown here is derived from an EMBL/GenBank/DDBJ whole genome shotgun (WGS) entry which is preliminary data.</text>
</comment>
<keyword evidence="12" id="KW-1185">Reference proteome</keyword>
<keyword evidence="3" id="KW-0813">Transport</keyword>
<evidence type="ECO:0000256" key="8">
    <source>
        <dbReference type="ARBA" id="ARBA00023136"/>
    </source>
</evidence>
<dbReference type="CDD" id="cd18579">
    <property type="entry name" value="ABC_6TM_ABCC_D1"/>
    <property type="match status" value="1"/>
</dbReference>
<feature type="non-terminal residue" evidence="11">
    <location>
        <position position="510"/>
    </location>
</feature>
<dbReference type="PANTHER" id="PTHR24223:SF456">
    <property type="entry name" value="MULTIDRUG RESISTANCE-ASSOCIATED PROTEIN LETHAL(2)03659"/>
    <property type="match status" value="1"/>
</dbReference>
<keyword evidence="5" id="KW-0547">Nucleotide-binding</keyword>
<dbReference type="InterPro" id="IPR003439">
    <property type="entry name" value="ABC_transporter-like_ATP-bd"/>
</dbReference>
<evidence type="ECO:0000256" key="1">
    <source>
        <dbReference type="ARBA" id="ARBA00004141"/>
    </source>
</evidence>
<evidence type="ECO:0000256" key="6">
    <source>
        <dbReference type="ARBA" id="ARBA00022840"/>
    </source>
</evidence>
<evidence type="ECO:0000256" key="5">
    <source>
        <dbReference type="ARBA" id="ARBA00022741"/>
    </source>
</evidence>
<protein>
    <recommendedName>
        <fullName evidence="10">ABC transmembrane type-1 domain-containing protein</fullName>
    </recommendedName>
</protein>
<gene>
    <name evidence="11" type="ORF">pdam_00024594</name>
</gene>
<dbReference type="InterPro" id="IPR036640">
    <property type="entry name" value="ABC1_TM_sf"/>
</dbReference>
<dbReference type="GO" id="GO:0016887">
    <property type="term" value="F:ATP hydrolysis activity"/>
    <property type="evidence" value="ECO:0007669"/>
    <property type="project" value="InterPro"/>
</dbReference>
<reference evidence="11 12" key="1">
    <citation type="journal article" date="2018" name="Sci. Rep.">
        <title>Comparative analysis of the Pocillopora damicornis genome highlights role of immune system in coral evolution.</title>
        <authorList>
            <person name="Cunning R."/>
            <person name="Bay R.A."/>
            <person name="Gillette P."/>
            <person name="Baker A.C."/>
            <person name="Traylor-Knowles N."/>
        </authorList>
    </citation>
    <scope>NUCLEOTIDE SEQUENCE [LARGE SCALE GENOMIC DNA]</scope>
    <source>
        <strain evidence="11">RSMAS</strain>
        <tissue evidence="11">Whole animal</tissue>
    </source>
</reference>
<evidence type="ECO:0000313" key="12">
    <source>
        <dbReference type="Proteomes" id="UP000275408"/>
    </source>
</evidence>
<dbReference type="AlphaFoldDB" id="A0A3M6V350"/>
<feature type="transmembrane region" description="Helical" evidence="9">
    <location>
        <begin position="96"/>
        <end position="122"/>
    </location>
</feature>
<dbReference type="InterPro" id="IPR044746">
    <property type="entry name" value="ABCC_6TM_D1"/>
</dbReference>
<dbReference type="Gene3D" id="1.20.1560.10">
    <property type="entry name" value="ABC transporter type 1, transmembrane domain"/>
    <property type="match status" value="1"/>
</dbReference>
<dbReference type="GO" id="GO:0005524">
    <property type="term" value="F:ATP binding"/>
    <property type="evidence" value="ECO:0007669"/>
    <property type="project" value="UniProtKB-KW"/>
</dbReference>
<dbReference type="Pfam" id="PF00005">
    <property type="entry name" value="ABC_tran"/>
    <property type="match status" value="1"/>
</dbReference>
<dbReference type="InterPro" id="IPR050173">
    <property type="entry name" value="ABC_transporter_C-like"/>
</dbReference>
<keyword evidence="4 9" id="KW-0812">Transmembrane</keyword>
<dbReference type="GO" id="GO:0140359">
    <property type="term" value="F:ABC-type transporter activity"/>
    <property type="evidence" value="ECO:0007669"/>
    <property type="project" value="InterPro"/>
</dbReference>
<evidence type="ECO:0000256" key="2">
    <source>
        <dbReference type="ARBA" id="ARBA00009726"/>
    </source>
</evidence>
<evidence type="ECO:0000256" key="9">
    <source>
        <dbReference type="SAM" id="Phobius"/>
    </source>
</evidence>
<evidence type="ECO:0000256" key="4">
    <source>
        <dbReference type="ARBA" id="ARBA00022692"/>
    </source>
</evidence>
<organism evidence="11 12">
    <name type="scientific">Pocillopora damicornis</name>
    <name type="common">Cauliflower coral</name>
    <name type="synonym">Millepora damicornis</name>
    <dbReference type="NCBI Taxonomy" id="46731"/>
    <lineage>
        <taxon>Eukaryota</taxon>
        <taxon>Metazoa</taxon>
        <taxon>Cnidaria</taxon>
        <taxon>Anthozoa</taxon>
        <taxon>Hexacorallia</taxon>
        <taxon>Scleractinia</taxon>
        <taxon>Astrocoeniina</taxon>
        <taxon>Pocilloporidae</taxon>
        <taxon>Pocillopora</taxon>
    </lineage>
</organism>
<proteinExistence type="inferred from homology"/>